<protein>
    <submittedName>
        <fullName evidence="2">CHAP domain-containing protein</fullName>
    </submittedName>
</protein>
<dbReference type="InterPro" id="IPR007921">
    <property type="entry name" value="CHAP_dom"/>
</dbReference>
<dbReference type="InterPro" id="IPR041219">
    <property type="entry name" value="Phage_lysozyme2"/>
</dbReference>
<dbReference type="InterPro" id="IPR038765">
    <property type="entry name" value="Papain-like_cys_pep_sf"/>
</dbReference>
<feature type="domain" description="Peptidase C51" evidence="1">
    <location>
        <begin position="720"/>
        <end position="851"/>
    </location>
</feature>
<dbReference type="Proteomes" id="UP000677616">
    <property type="component" value="Chromosome"/>
</dbReference>
<evidence type="ECO:0000259" key="1">
    <source>
        <dbReference type="PROSITE" id="PS50911"/>
    </source>
</evidence>
<dbReference type="PROSITE" id="PS50911">
    <property type="entry name" value="CHAP"/>
    <property type="match status" value="1"/>
</dbReference>
<sequence length="855" mass="97338">MKKEEIAAKNRHYASYKPRKAVKLSKRDYKLSKRALRKAKVNKEDKEAIQVAKQQVKLKRKVLKTQYKRNGGSVPRKLVKKGYQTSRSMTESGVSEHEVMGDIASKRQSIRQSKYGLQKGKQTTKGVAKLGKYTVRLSYGIGNRGYNFVRGNGFTRTLKEERWETKVASRIQQLRKRMARTKVAKTGKTTFRVLNWLSSPFKQILLNPLSIKSYLLVFIMVVVAAAYLGNPSPMQQNEFHLNDSWLHFSKLDRSRSNEEVDYWTDIDEVLQYTNFVYQDYRQTQIWEDPSEVSKRRYQQSIIGGNPGPSKTMSDMEYSIWYNLNNDKDHLRTMRDLYGPDSHFKWKLSEKKLAEFEELLEISKETGYYRSYQELENPIYSKREEGVGQPLVITKRFGYVSTDELYNNTLIQVERGKQLYASMAGKVTVSDNTLTIETSRAKFTYYNVSELRVQTGDQVTTGQELAKVNADNGQEISYQKLKTDKDKTSKEWVFVNPGFYLPSVHYNQTTSVLSTIDFSGDMAGRIKEAADYVKKYEPQATINGMSAMLGNFWTESSITAKRAEGDYLNPPVGASASSWDDPAWLEMGGPAIYNGSYPNILRRGLGLGQWTDTGDGSIRHTLLRQYTQQKGKKWYDLELQIDFLFHGDVPYYRELARQILTSNESVESLTERFLVYWEGNAGDKLLERQNNAKQVAQYLKSPVGGSSSLVASWNFPEAYRNKISHFPSEATVKSTAPGSGYPVGQCTWFSYNRLVELGSITDLSGSYGYLGNGQDWVTSLVAKGWKKRERPVVGAVVSTMGGFDGTPPQYGHVGIVEAVNPDGTFLVSECNWGGVQDKIHWRVCKPSVYYTFATPK</sequence>
<proteinExistence type="predicted"/>
<name>A0ABX7YJR3_9STRE</name>
<reference evidence="2 3" key="1">
    <citation type="submission" date="2021-04" db="EMBL/GenBank/DDBJ databases">
        <title>Complete genome sequence of a novel Streptococcus species.</title>
        <authorList>
            <person name="Teng J.L.L."/>
        </authorList>
    </citation>
    <scope>NUCLEOTIDE SEQUENCE [LARGE SCALE GENOMIC DNA]</scope>
    <source>
        <strain evidence="2 3">HKU75</strain>
    </source>
</reference>
<dbReference type="Gene3D" id="1.10.530.10">
    <property type="match status" value="1"/>
</dbReference>
<dbReference type="Gene3D" id="3.90.1720.10">
    <property type="entry name" value="endopeptidase domain like (from Nostoc punctiforme)"/>
    <property type="match status" value="1"/>
</dbReference>
<dbReference type="SUPFAM" id="SSF51261">
    <property type="entry name" value="Duplicated hybrid motif"/>
    <property type="match status" value="1"/>
</dbReference>
<dbReference type="EMBL" id="CP073084">
    <property type="protein sequence ID" value="QUE53702.1"/>
    <property type="molecule type" value="Genomic_DNA"/>
</dbReference>
<dbReference type="Pfam" id="PF05257">
    <property type="entry name" value="CHAP"/>
    <property type="match status" value="1"/>
</dbReference>
<organism evidence="2 3">
    <name type="scientific">Streptococcus oriscaviae</name>
    <dbReference type="NCBI Taxonomy" id="2781599"/>
    <lineage>
        <taxon>Bacteria</taxon>
        <taxon>Bacillati</taxon>
        <taxon>Bacillota</taxon>
        <taxon>Bacilli</taxon>
        <taxon>Lactobacillales</taxon>
        <taxon>Streptococcaceae</taxon>
        <taxon>Streptococcus</taxon>
    </lineage>
</organism>
<gene>
    <name evidence="2" type="ORF">INT76_07645</name>
</gene>
<evidence type="ECO:0000313" key="3">
    <source>
        <dbReference type="Proteomes" id="UP000677616"/>
    </source>
</evidence>
<evidence type="ECO:0000313" key="2">
    <source>
        <dbReference type="EMBL" id="QUE53702.1"/>
    </source>
</evidence>
<dbReference type="SUPFAM" id="SSF54001">
    <property type="entry name" value="Cysteine proteinases"/>
    <property type="match status" value="1"/>
</dbReference>
<dbReference type="InterPro" id="IPR011055">
    <property type="entry name" value="Dup_hybrid_motif"/>
</dbReference>
<dbReference type="RefSeq" id="WP_212569868.1">
    <property type="nucleotide sequence ID" value="NZ_CP073084.1"/>
</dbReference>
<keyword evidence="3" id="KW-1185">Reference proteome</keyword>
<accession>A0ABX7YJR3</accession>
<dbReference type="Pfam" id="PF18013">
    <property type="entry name" value="Phage_lysozyme2"/>
    <property type="match status" value="1"/>
</dbReference>